<protein>
    <recommendedName>
        <fullName evidence="3">TPR repeat</fullName>
    </recommendedName>
</protein>
<dbReference type="SUPFAM" id="SSF81901">
    <property type="entry name" value="HCP-like"/>
    <property type="match status" value="1"/>
</dbReference>
<dbReference type="OrthoDB" id="9797030at2"/>
<evidence type="ECO:0000313" key="2">
    <source>
        <dbReference type="Proteomes" id="UP000190130"/>
    </source>
</evidence>
<dbReference type="AlphaFoldDB" id="A0A1T5GQH5"/>
<reference evidence="1 2" key="1">
    <citation type="submission" date="2017-02" db="EMBL/GenBank/DDBJ databases">
        <authorList>
            <person name="Peterson S.W."/>
        </authorList>
    </citation>
    <scope>NUCLEOTIDE SEQUENCE [LARGE SCALE GENOMIC DNA]</scope>
    <source>
        <strain evidence="1 2">DSM 9653</strain>
    </source>
</reference>
<name>A0A1T5GQH5_9HYPH</name>
<dbReference type="InterPro" id="IPR011990">
    <property type="entry name" value="TPR-like_helical_dom_sf"/>
</dbReference>
<dbReference type="RefSeq" id="WP_079592051.1">
    <property type="nucleotide sequence ID" value="NZ_FUYX01000014.1"/>
</dbReference>
<dbReference type="PANTHER" id="PTHR43628">
    <property type="entry name" value="ACTIVATOR OF C KINASE PROTEIN 1-RELATED"/>
    <property type="match status" value="1"/>
</dbReference>
<organism evidence="1 2">
    <name type="scientific">Bosea thiooxidans</name>
    <dbReference type="NCBI Taxonomy" id="53254"/>
    <lineage>
        <taxon>Bacteria</taxon>
        <taxon>Pseudomonadati</taxon>
        <taxon>Pseudomonadota</taxon>
        <taxon>Alphaproteobacteria</taxon>
        <taxon>Hyphomicrobiales</taxon>
        <taxon>Boseaceae</taxon>
        <taxon>Bosea</taxon>
    </lineage>
</organism>
<dbReference type="Proteomes" id="UP000190130">
    <property type="component" value="Unassembled WGS sequence"/>
</dbReference>
<sequence length="254" mass="26030">MGWLERLLRKASAGNGQPSRGDAAAAMAAAAAAVERGDHTAALALWGPLAHAGIGRAQNNIGACFAEGLGVARDPALALRWLTLAAESGDPVGQRNLAALHFKGEGVAQNDEEASRLYRLAAEQGDAPAQDMLSWMLLEGGQPDDRAEALRWAQAAAEAGVATSMTRLGMMYHDALGVERQPALAAAWWQRGMAAGDPDSEAMLGAATLLGQGVPQDAGRALALLLSAEAKGSLLAAPFIKAARIAASPAEAGP</sequence>
<evidence type="ECO:0000313" key="1">
    <source>
        <dbReference type="EMBL" id="SKC10629.1"/>
    </source>
</evidence>
<dbReference type="Pfam" id="PF08238">
    <property type="entry name" value="Sel1"/>
    <property type="match status" value="5"/>
</dbReference>
<evidence type="ECO:0008006" key="3">
    <source>
        <dbReference type="Google" id="ProtNLM"/>
    </source>
</evidence>
<dbReference type="InterPro" id="IPR052945">
    <property type="entry name" value="Mitotic_Regulator"/>
</dbReference>
<dbReference type="EMBL" id="FUYX01000014">
    <property type="protein sequence ID" value="SKC10629.1"/>
    <property type="molecule type" value="Genomic_DNA"/>
</dbReference>
<proteinExistence type="predicted"/>
<dbReference type="Gene3D" id="1.25.40.10">
    <property type="entry name" value="Tetratricopeptide repeat domain"/>
    <property type="match status" value="1"/>
</dbReference>
<dbReference type="PANTHER" id="PTHR43628:SF1">
    <property type="entry name" value="CHITIN SYNTHASE REGULATORY FACTOR 2-RELATED"/>
    <property type="match status" value="1"/>
</dbReference>
<dbReference type="SMART" id="SM00671">
    <property type="entry name" value="SEL1"/>
    <property type="match status" value="5"/>
</dbReference>
<gene>
    <name evidence="1" type="ORF">SAMN05660750_04294</name>
</gene>
<accession>A0A1T5GQH5</accession>
<dbReference type="InterPro" id="IPR006597">
    <property type="entry name" value="Sel1-like"/>
</dbReference>